<dbReference type="Proteomes" id="UP001162992">
    <property type="component" value="Chromosome 6"/>
</dbReference>
<reference evidence="2" key="1">
    <citation type="journal article" date="2024" name="Proc. Natl. Acad. Sci. U.S.A.">
        <title>Extraordinary preservation of gene collinearity over three hundred million years revealed in homosporous lycophytes.</title>
        <authorList>
            <person name="Li C."/>
            <person name="Wickell D."/>
            <person name="Kuo L.Y."/>
            <person name="Chen X."/>
            <person name="Nie B."/>
            <person name="Liao X."/>
            <person name="Peng D."/>
            <person name="Ji J."/>
            <person name="Jenkins J."/>
            <person name="Williams M."/>
            <person name="Shu S."/>
            <person name="Plott C."/>
            <person name="Barry K."/>
            <person name="Rajasekar S."/>
            <person name="Grimwood J."/>
            <person name="Han X."/>
            <person name="Sun S."/>
            <person name="Hou Z."/>
            <person name="He W."/>
            <person name="Dai G."/>
            <person name="Sun C."/>
            <person name="Schmutz J."/>
            <person name="Leebens-Mack J.H."/>
            <person name="Li F.W."/>
            <person name="Wang L."/>
        </authorList>
    </citation>
    <scope>NUCLEOTIDE SEQUENCE [LARGE SCALE GENOMIC DNA]</scope>
    <source>
        <strain evidence="2">cv. PW_Plant_1</strain>
    </source>
</reference>
<evidence type="ECO:0000313" key="2">
    <source>
        <dbReference type="Proteomes" id="UP001162992"/>
    </source>
</evidence>
<comment type="caution">
    <text evidence="1">The sequence shown here is derived from an EMBL/GenBank/DDBJ whole genome shotgun (WGS) entry which is preliminary data.</text>
</comment>
<name>A0ACC2DFI1_DIPCM</name>
<sequence length="1078" mass="118688">MDGSSEEEEYEYFETSEVMSSASTSDSGSEVDQALRKRQLKQAGKPPSGALNQANSDSKYAVWRNDSRSIRERRQELFQLMGLQDQRHYHKAADSDSSPFVSVSGTGMGKTEGIGGSSSKSTSFSAPTASRATPVSSESSSVTVALQSSLSLSSMKTVGMVATVDLGGFGRSASLEEVSSTKQSLWTIARSRSDGKGRDVLLRRIAKSPDKPVLERFLETSGAVLREGPGFSYQLEVQKEMHNTDFQIKQKEGSSIADFQLERLKTKLPVPLPLGSLFHEGKVSASPTEPSSCSERSIAEILQGGEDHIEDPRSSKEVIQELVCRIKDLDTGKEFVVHELGTDGLWNKLREVGTGKEFTLEEFEKSLGLSPISKEVRKRVRAAGAWLENAGSLANADGTKRKKKGWLRSIKNVAHYVKGPKEKLTGYSNGEEGLQKSGSKRGESPDFDQSMPSWRPQKVKVRMHRKETKEFSELYMGQEFRGHEGPIWALKFSLDGRHLATGGQDCVVRVWEAKDHRSMRNRGSDDALSSKILDLRPSQENGTSQVSKSLWIWSDERRSRRAALSRSNSAKAVQPPKLFSIVEKAIRCFNGHTEDILDLAWSRSQFLLSSSMDKTVRLWHVLHEECLRIFSHRDYVTCIEFNPVDDRYFISGSLDDKVRIWSILDHQVVDWMDMREMVTAACYTPDGQQGAVVGTFKGTCRTYKITGNKLQLEAHIAVLNVKGRKSRGKKITGLQFMCGNTTKLLVTSNDSRIRVFDGVELECKLKGFRNVSSQMSASFSADGHYIVSASEDSRVYIWNFVNASSNNQKAQRKKAGQAFESFYSQNVTVAISWPRTSLLSTSDTNKEVKGDRQSVRQLEATTIEPLICRDVLDIHASSPITSISRCDHEHDIPIGCASNSKMTSKQSSFASMYFDCPAASVGVAGDAIERAGAETSSTNGYLSWTNKIGHSQTSATEFSASDLLSAADSCLVCSPTSQFTEKDLSCIHSVLSNGSCHSDCETGVIVSTAWSRFGPKKHCLKSSPEVDAADAHVSTGSLAAEDMSKTQVTMATPACDLIIVTASLDGDIRIFQNSRAVF</sequence>
<organism evidence="1 2">
    <name type="scientific">Diphasiastrum complanatum</name>
    <name type="common">Issler's clubmoss</name>
    <name type="synonym">Lycopodium complanatum</name>
    <dbReference type="NCBI Taxonomy" id="34168"/>
    <lineage>
        <taxon>Eukaryota</taxon>
        <taxon>Viridiplantae</taxon>
        <taxon>Streptophyta</taxon>
        <taxon>Embryophyta</taxon>
        <taxon>Tracheophyta</taxon>
        <taxon>Lycopodiopsida</taxon>
        <taxon>Lycopodiales</taxon>
        <taxon>Lycopodiaceae</taxon>
        <taxon>Lycopodioideae</taxon>
        <taxon>Diphasiastrum</taxon>
    </lineage>
</organism>
<keyword evidence="2" id="KW-1185">Reference proteome</keyword>
<accession>A0ACC2DFI1</accession>
<dbReference type="EMBL" id="CM055097">
    <property type="protein sequence ID" value="KAJ7552862.1"/>
    <property type="molecule type" value="Genomic_DNA"/>
</dbReference>
<evidence type="ECO:0000313" key="1">
    <source>
        <dbReference type="EMBL" id="KAJ7552862.1"/>
    </source>
</evidence>
<gene>
    <name evidence="1" type="ORF">O6H91_06G073400</name>
</gene>
<protein>
    <submittedName>
        <fullName evidence="1">Uncharacterized protein</fullName>
    </submittedName>
</protein>
<proteinExistence type="predicted"/>